<comment type="caution">
    <text evidence="1">The sequence shown here is derived from an EMBL/GenBank/DDBJ whole genome shotgun (WGS) entry which is preliminary data.</text>
</comment>
<dbReference type="CDD" id="cd02042">
    <property type="entry name" value="ParAB_family"/>
    <property type="match status" value="1"/>
</dbReference>
<sequence>MVKIHGLVNQKGGVGKTTLAVNLAAVTHSVLVGSNSPLHTETQGPSPVLVVSTDPQASSVWWSGRVEERGGLPFDFAQISEPGQLRQLRSLEYAHIFVDTPGSLDDEKILRDALEQCDDVVVPMEPEPLCFIPTENTIKNVLVPMGIHYTVVVNNWDPRDGLPDLKETAEFISANGWPMADTVVRRYKLHTRASAEGIVVTQYPKNRTAAEAREDFFRLALELGYGGVPGQRAGSVHPVEA</sequence>
<proteinExistence type="predicted"/>
<gene>
    <name evidence="1" type="ORF">ACFO0C_17735</name>
</gene>
<dbReference type="InterPro" id="IPR027417">
    <property type="entry name" value="P-loop_NTPase"/>
</dbReference>
<dbReference type="SUPFAM" id="SSF52540">
    <property type="entry name" value="P-loop containing nucleoside triphosphate hydrolases"/>
    <property type="match status" value="1"/>
</dbReference>
<dbReference type="PANTHER" id="PTHR13696">
    <property type="entry name" value="P-LOOP CONTAINING NUCLEOSIDE TRIPHOSPHATE HYDROLASE"/>
    <property type="match status" value="1"/>
</dbReference>
<evidence type="ECO:0000313" key="1">
    <source>
        <dbReference type="EMBL" id="MFC4066783.1"/>
    </source>
</evidence>
<dbReference type="Gene3D" id="3.40.50.300">
    <property type="entry name" value="P-loop containing nucleotide triphosphate hydrolases"/>
    <property type="match status" value="1"/>
</dbReference>
<dbReference type="EMBL" id="JBHSBL010000016">
    <property type="protein sequence ID" value="MFC4066783.1"/>
    <property type="molecule type" value="Genomic_DNA"/>
</dbReference>
<dbReference type="InterPro" id="IPR050678">
    <property type="entry name" value="DNA_Partitioning_ATPase"/>
</dbReference>
<organism evidence="1 2">
    <name type="scientific">Actinoplanes subglobosus</name>
    <dbReference type="NCBI Taxonomy" id="1547892"/>
    <lineage>
        <taxon>Bacteria</taxon>
        <taxon>Bacillati</taxon>
        <taxon>Actinomycetota</taxon>
        <taxon>Actinomycetes</taxon>
        <taxon>Micromonosporales</taxon>
        <taxon>Micromonosporaceae</taxon>
        <taxon>Actinoplanes</taxon>
    </lineage>
</organism>
<dbReference type="Proteomes" id="UP001595867">
    <property type="component" value="Unassembled WGS sequence"/>
</dbReference>
<dbReference type="RefSeq" id="WP_378067755.1">
    <property type="nucleotide sequence ID" value="NZ_JBHSBL010000016.1"/>
</dbReference>
<name>A0ABV8IRC1_9ACTN</name>
<keyword evidence="2" id="KW-1185">Reference proteome</keyword>
<evidence type="ECO:0000313" key="2">
    <source>
        <dbReference type="Proteomes" id="UP001595867"/>
    </source>
</evidence>
<accession>A0ABV8IRC1</accession>
<protein>
    <submittedName>
        <fullName evidence="1">ParA family protein</fullName>
    </submittedName>
</protein>
<dbReference type="PIRSF" id="PIRSF009320">
    <property type="entry name" value="Nuc_binding_HP_1000"/>
    <property type="match status" value="1"/>
</dbReference>
<dbReference type="PANTHER" id="PTHR13696:SF99">
    <property type="entry name" value="COBYRINIC ACID AC-DIAMIDE SYNTHASE"/>
    <property type="match status" value="1"/>
</dbReference>
<reference evidence="2" key="1">
    <citation type="journal article" date="2019" name="Int. J. Syst. Evol. Microbiol.">
        <title>The Global Catalogue of Microorganisms (GCM) 10K type strain sequencing project: providing services to taxonomists for standard genome sequencing and annotation.</title>
        <authorList>
            <consortium name="The Broad Institute Genomics Platform"/>
            <consortium name="The Broad Institute Genome Sequencing Center for Infectious Disease"/>
            <person name="Wu L."/>
            <person name="Ma J."/>
        </authorList>
    </citation>
    <scope>NUCLEOTIDE SEQUENCE [LARGE SCALE GENOMIC DNA]</scope>
    <source>
        <strain evidence="2">TBRC 5832</strain>
    </source>
</reference>